<proteinExistence type="predicted"/>
<sequence>MQWLGVSSSSLFATLFLCLRLVYYSKAQCSLPDLGPGYVLTPDSSSKDTFLNGSSAAVQCGEGHYKNGGNETIVCKNGSWTTATLECKKRSCGSPGELINGAFNISQGTEFGATAFAKCNRGFEIVGVSYRQCFAFGWSNLLPICDTVKCPDPPEVAHGTISSRSSKEFVEYRDVIEYTCDKNFNLVGKAQIVCNEHGQYEEPPKCKETNCPAPNISNSVRTEGGPPPYKLHNFVNYECRQGFVMNGISKLVCEVDGWSSTFPTCIRVVMPVTSTTRTTTSATVRTSTTTKKSGIDEEIEEIEIPSTPSPPPHKNKTSIVVGCIAAVVVVAAIIYGLYHRSKKKGEYRTGEDARKNDEAMILSSQNQFKSNAS</sequence>
<evidence type="ECO:0000259" key="9">
    <source>
        <dbReference type="PROSITE" id="PS50923"/>
    </source>
</evidence>
<dbReference type="SUPFAM" id="SSF57535">
    <property type="entry name" value="Complement control module/SCR domain"/>
    <property type="match status" value="4"/>
</dbReference>
<feature type="domain" description="Sushi" evidence="9">
    <location>
        <begin position="27"/>
        <end position="89"/>
    </location>
</feature>
<feature type="transmembrane region" description="Helical" evidence="7">
    <location>
        <begin position="319"/>
        <end position="338"/>
    </location>
</feature>
<evidence type="ECO:0000313" key="10">
    <source>
        <dbReference type="EMBL" id="KAJ8378367.1"/>
    </source>
</evidence>
<dbReference type="PANTHER" id="PTHR46393:SF7">
    <property type="entry name" value="COMPLEMENT C2"/>
    <property type="match status" value="1"/>
</dbReference>
<keyword evidence="1 6" id="KW-0768">Sushi</keyword>
<dbReference type="CDD" id="cd00033">
    <property type="entry name" value="CCP"/>
    <property type="match status" value="4"/>
</dbReference>
<feature type="chain" id="PRO_5041944212" description="Sushi domain-containing protein" evidence="8">
    <location>
        <begin position="28"/>
        <end position="373"/>
    </location>
</feature>
<keyword evidence="5" id="KW-0325">Glycoprotein</keyword>
<keyword evidence="11" id="KW-1185">Reference proteome</keyword>
<keyword evidence="3" id="KW-0677">Repeat</keyword>
<organism evidence="10 11">
    <name type="scientific">Aldrovandia affinis</name>
    <dbReference type="NCBI Taxonomy" id="143900"/>
    <lineage>
        <taxon>Eukaryota</taxon>
        <taxon>Metazoa</taxon>
        <taxon>Chordata</taxon>
        <taxon>Craniata</taxon>
        <taxon>Vertebrata</taxon>
        <taxon>Euteleostomi</taxon>
        <taxon>Actinopterygii</taxon>
        <taxon>Neopterygii</taxon>
        <taxon>Teleostei</taxon>
        <taxon>Notacanthiformes</taxon>
        <taxon>Halosauridae</taxon>
        <taxon>Aldrovandia</taxon>
    </lineage>
</organism>
<feature type="domain" description="Sushi" evidence="9">
    <location>
        <begin position="148"/>
        <end position="208"/>
    </location>
</feature>
<keyword evidence="7" id="KW-1133">Transmembrane helix</keyword>
<evidence type="ECO:0000256" key="4">
    <source>
        <dbReference type="ARBA" id="ARBA00023157"/>
    </source>
</evidence>
<evidence type="ECO:0000256" key="1">
    <source>
        <dbReference type="ARBA" id="ARBA00022659"/>
    </source>
</evidence>
<feature type="domain" description="Sushi" evidence="9">
    <location>
        <begin position="209"/>
        <end position="267"/>
    </location>
</feature>
<evidence type="ECO:0000256" key="6">
    <source>
        <dbReference type="PROSITE-ProRule" id="PRU00302"/>
    </source>
</evidence>
<keyword evidence="7" id="KW-0812">Transmembrane</keyword>
<dbReference type="Gene3D" id="2.10.70.10">
    <property type="entry name" value="Complement Module, domain 1"/>
    <property type="match status" value="4"/>
</dbReference>
<feature type="signal peptide" evidence="8">
    <location>
        <begin position="1"/>
        <end position="27"/>
    </location>
</feature>
<comment type="caution">
    <text evidence="10">The sequence shown here is derived from an EMBL/GenBank/DDBJ whole genome shotgun (WGS) entry which is preliminary data.</text>
</comment>
<keyword evidence="7" id="KW-0472">Membrane</keyword>
<evidence type="ECO:0000256" key="2">
    <source>
        <dbReference type="ARBA" id="ARBA00022729"/>
    </source>
</evidence>
<accession>A0AAD7W4A9</accession>
<dbReference type="InterPro" id="IPR035976">
    <property type="entry name" value="Sushi/SCR/CCP_sf"/>
</dbReference>
<evidence type="ECO:0000256" key="3">
    <source>
        <dbReference type="ARBA" id="ARBA00022737"/>
    </source>
</evidence>
<dbReference type="PROSITE" id="PS50923">
    <property type="entry name" value="SUSHI"/>
    <property type="match status" value="4"/>
</dbReference>
<dbReference type="SMART" id="SM00032">
    <property type="entry name" value="CCP"/>
    <property type="match status" value="4"/>
</dbReference>
<feature type="disulfide bond" evidence="6">
    <location>
        <begin position="60"/>
        <end position="87"/>
    </location>
</feature>
<dbReference type="Proteomes" id="UP001221898">
    <property type="component" value="Unassembled WGS sequence"/>
</dbReference>
<feature type="domain" description="Sushi" evidence="9">
    <location>
        <begin position="90"/>
        <end position="147"/>
    </location>
</feature>
<dbReference type="EMBL" id="JAINUG010000322">
    <property type="protein sequence ID" value="KAJ8378367.1"/>
    <property type="molecule type" value="Genomic_DNA"/>
</dbReference>
<keyword evidence="4 6" id="KW-1015">Disulfide bond</keyword>
<reference evidence="10" key="1">
    <citation type="journal article" date="2023" name="Science">
        <title>Genome structures resolve the early diversification of teleost fishes.</title>
        <authorList>
            <person name="Parey E."/>
            <person name="Louis A."/>
            <person name="Montfort J."/>
            <person name="Bouchez O."/>
            <person name="Roques C."/>
            <person name="Iampietro C."/>
            <person name="Lluch J."/>
            <person name="Castinel A."/>
            <person name="Donnadieu C."/>
            <person name="Desvignes T."/>
            <person name="Floi Bucao C."/>
            <person name="Jouanno E."/>
            <person name="Wen M."/>
            <person name="Mejri S."/>
            <person name="Dirks R."/>
            <person name="Jansen H."/>
            <person name="Henkel C."/>
            <person name="Chen W.J."/>
            <person name="Zahm M."/>
            <person name="Cabau C."/>
            <person name="Klopp C."/>
            <person name="Thompson A.W."/>
            <person name="Robinson-Rechavi M."/>
            <person name="Braasch I."/>
            <person name="Lecointre G."/>
            <person name="Bobe J."/>
            <person name="Postlethwait J.H."/>
            <person name="Berthelot C."/>
            <person name="Roest Crollius H."/>
            <person name="Guiguen Y."/>
        </authorList>
    </citation>
    <scope>NUCLEOTIDE SEQUENCE</scope>
    <source>
        <strain evidence="10">NC1722</strain>
    </source>
</reference>
<dbReference type="AlphaFoldDB" id="A0AAD7W4A9"/>
<dbReference type="InterPro" id="IPR000436">
    <property type="entry name" value="Sushi_SCR_CCP_dom"/>
</dbReference>
<gene>
    <name evidence="10" type="ORF">AAFF_G00243250</name>
</gene>
<evidence type="ECO:0000256" key="7">
    <source>
        <dbReference type="SAM" id="Phobius"/>
    </source>
</evidence>
<keyword evidence="2 8" id="KW-0732">Signal</keyword>
<dbReference type="Pfam" id="PF00084">
    <property type="entry name" value="Sushi"/>
    <property type="match status" value="4"/>
</dbReference>
<protein>
    <recommendedName>
        <fullName evidence="9">Sushi domain-containing protein</fullName>
    </recommendedName>
</protein>
<evidence type="ECO:0000256" key="8">
    <source>
        <dbReference type="SAM" id="SignalP"/>
    </source>
</evidence>
<evidence type="ECO:0000313" key="11">
    <source>
        <dbReference type="Proteomes" id="UP001221898"/>
    </source>
</evidence>
<dbReference type="PANTHER" id="PTHR46393">
    <property type="entry name" value="SUSHI DOMAIN-CONTAINING PROTEIN"/>
    <property type="match status" value="1"/>
</dbReference>
<name>A0AAD7W4A9_9TELE</name>
<evidence type="ECO:0000256" key="5">
    <source>
        <dbReference type="ARBA" id="ARBA00023180"/>
    </source>
</evidence>
<comment type="caution">
    <text evidence="6">Lacks conserved residue(s) required for the propagation of feature annotation.</text>
</comment>